<dbReference type="PIRSF" id="PIRSF038994">
    <property type="entry name" value="NagA"/>
    <property type="match status" value="1"/>
</dbReference>
<reference evidence="8" key="1">
    <citation type="journal article" date="2019" name="Int. J. Syst. Evol. Microbiol.">
        <title>The Global Catalogue of Microorganisms (GCM) 10K type strain sequencing project: providing services to taxonomists for standard genome sequencing and annotation.</title>
        <authorList>
            <consortium name="The Broad Institute Genomics Platform"/>
            <consortium name="The Broad Institute Genome Sequencing Center for Infectious Disease"/>
            <person name="Wu L."/>
            <person name="Ma J."/>
        </authorList>
    </citation>
    <scope>NUCLEOTIDE SEQUENCE [LARGE SCALE GENOMIC DNA]</scope>
    <source>
        <strain evidence="8">NBRC 112416</strain>
    </source>
</reference>
<organism evidence="7 8">
    <name type="scientific">Devosia nitrariae</name>
    <dbReference type="NCBI Taxonomy" id="2071872"/>
    <lineage>
        <taxon>Bacteria</taxon>
        <taxon>Pseudomonadati</taxon>
        <taxon>Pseudomonadota</taxon>
        <taxon>Alphaproteobacteria</taxon>
        <taxon>Hyphomicrobiales</taxon>
        <taxon>Devosiaceae</taxon>
        <taxon>Devosia</taxon>
    </lineage>
</organism>
<dbReference type="RefSeq" id="WP_284341944.1">
    <property type="nucleotide sequence ID" value="NZ_BSNS01000020.1"/>
</dbReference>
<accession>A0ABQ5W9Z4</accession>
<dbReference type="Gene3D" id="3.20.20.140">
    <property type="entry name" value="Metal-dependent hydrolases"/>
    <property type="match status" value="1"/>
</dbReference>
<evidence type="ECO:0000256" key="5">
    <source>
        <dbReference type="PIRNR" id="PIRNR038994"/>
    </source>
</evidence>
<dbReference type="InterPro" id="IPR006680">
    <property type="entry name" value="Amidohydro-rel"/>
</dbReference>
<comment type="caution">
    <text evidence="7">The sequence shown here is derived from an EMBL/GenBank/DDBJ whole genome shotgun (WGS) entry which is preliminary data.</text>
</comment>
<evidence type="ECO:0000256" key="2">
    <source>
        <dbReference type="ARBA" id="ARBA00022723"/>
    </source>
</evidence>
<dbReference type="EMBL" id="BSNS01000020">
    <property type="protein sequence ID" value="GLQ56543.1"/>
    <property type="molecule type" value="Genomic_DNA"/>
</dbReference>
<evidence type="ECO:0000259" key="6">
    <source>
        <dbReference type="Pfam" id="PF01979"/>
    </source>
</evidence>
<evidence type="ECO:0000256" key="4">
    <source>
        <dbReference type="ARBA" id="ARBA00023277"/>
    </source>
</evidence>
<dbReference type="Proteomes" id="UP001156691">
    <property type="component" value="Unassembled WGS sequence"/>
</dbReference>
<dbReference type="InterPro" id="IPR032466">
    <property type="entry name" value="Metal_Hydrolase"/>
</dbReference>
<feature type="domain" description="Amidohydrolase-related" evidence="6">
    <location>
        <begin position="39"/>
        <end position="378"/>
    </location>
</feature>
<protein>
    <submittedName>
        <fullName evidence="7">N-acetylglucosamine-6-phosphate deacetylase</fullName>
    </submittedName>
</protein>
<dbReference type="InterPro" id="IPR003764">
    <property type="entry name" value="GlcNAc_6-P_deAcase"/>
</dbReference>
<gene>
    <name evidence="7" type="primary">nagA</name>
    <name evidence="7" type="ORF">GCM10010862_38020</name>
</gene>
<comment type="similarity">
    <text evidence="1 5">Belongs to the metallo-dependent hydrolases superfamily. NagA family.</text>
</comment>
<dbReference type="PANTHER" id="PTHR11113">
    <property type="entry name" value="N-ACETYLGLUCOSAMINE-6-PHOSPHATE DEACETYLASE"/>
    <property type="match status" value="1"/>
</dbReference>
<keyword evidence="2" id="KW-0479">Metal-binding</keyword>
<evidence type="ECO:0000313" key="7">
    <source>
        <dbReference type="EMBL" id="GLQ56543.1"/>
    </source>
</evidence>
<dbReference type="SUPFAM" id="SSF51338">
    <property type="entry name" value="Composite domain of metallo-dependent hydrolases"/>
    <property type="match status" value="1"/>
</dbReference>
<evidence type="ECO:0000313" key="8">
    <source>
        <dbReference type="Proteomes" id="UP001156691"/>
    </source>
</evidence>
<dbReference type="PANTHER" id="PTHR11113:SF14">
    <property type="entry name" value="N-ACETYLGLUCOSAMINE-6-PHOSPHATE DEACETYLASE"/>
    <property type="match status" value="1"/>
</dbReference>
<sequence length="381" mass="40109">MSGQLTGRSPQDGKGIRVSFDAGVITVIEPVDYDGEYFIGPGLVDLQVNGYFGFDLNDHALTPERVGQLTRKLFEHGVTTYLPTLITASEQSLIAALTANAAAREADPLLARAIPGVHVEGPFISPHDGARGAHPKDQVRAPDLAEVERWQVASGDLVRIVTLSPHSNEAIELTRSLTAMGIHVALGHTEATPEQIHAAAEAGAVLSTHLGNGAPALLPRHPNFIWAQLADDRLTASFIADGHHLPADTLKSMLRVKGLGRALLVSDVAAPGGLEPGIYDQPIGGRVQLWPDGRLGTPGTPFLAGAALTLDYCVARVAGMAGLTLAEALALATTAPGRFLDGRGRLELGAVADLIVFGWQPGADRLDIRTTVSGGEVVWQH</sequence>
<keyword evidence="8" id="KW-1185">Reference proteome</keyword>
<name>A0ABQ5W9Z4_9HYPH</name>
<evidence type="ECO:0000256" key="3">
    <source>
        <dbReference type="ARBA" id="ARBA00022801"/>
    </source>
</evidence>
<dbReference type="Pfam" id="PF01979">
    <property type="entry name" value="Amidohydro_1"/>
    <property type="match status" value="1"/>
</dbReference>
<keyword evidence="3 5" id="KW-0378">Hydrolase</keyword>
<proteinExistence type="inferred from homology"/>
<evidence type="ECO:0000256" key="1">
    <source>
        <dbReference type="ARBA" id="ARBA00010716"/>
    </source>
</evidence>
<dbReference type="SUPFAM" id="SSF51556">
    <property type="entry name" value="Metallo-dependent hydrolases"/>
    <property type="match status" value="1"/>
</dbReference>
<keyword evidence="4 5" id="KW-0119">Carbohydrate metabolism</keyword>
<dbReference type="InterPro" id="IPR011059">
    <property type="entry name" value="Metal-dep_hydrolase_composite"/>
</dbReference>